<comment type="subcellular location">
    <subcellularLocation>
        <location evidence="1">Membrane</location>
        <topology evidence="1">Multi-pass membrane protein</topology>
    </subcellularLocation>
</comment>
<feature type="coiled-coil region" evidence="8">
    <location>
        <begin position="270"/>
        <end position="304"/>
    </location>
</feature>
<comment type="similarity">
    <text evidence="2 7">Belongs to the major facilitator superfamily. Sugar transporter (TC 2.A.1.1) family.</text>
</comment>
<feature type="transmembrane region" description="Helical" evidence="9">
    <location>
        <begin position="560"/>
        <end position="579"/>
    </location>
</feature>
<dbReference type="InterPro" id="IPR036259">
    <property type="entry name" value="MFS_trans_sf"/>
</dbReference>
<dbReference type="OrthoDB" id="6339427at2759"/>
<evidence type="ECO:0000256" key="9">
    <source>
        <dbReference type="SAM" id="Phobius"/>
    </source>
</evidence>
<feature type="transmembrane region" description="Helical" evidence="9">
    <location>
        <begin position="68"/>
        <end position="90"/>
    </location>
</feature>
<protein>
    <submittedName>
        <fullName evidence="11">SLC2A13</fullName>
    </submittedName>
</protein>
<evidence type="ECO:0000256" key="8">
    <source>
        <dbReference type="SAM" id="Coils"/>
    </source>
</evidence>
<evidence type="ECO:0000256" key="4">
    <source>
        <dbReference type="ARBA" id="ARBA00022692"/>
    </source>
</evidence>
<feature type="transmembrane region" description="Helical" evidence="9">
    <location>
        <begin position="226"/>
        <end position="247"/>
    </location>
</feature>
<feature type="transmembrane region" description="Helical" evidence="9">
    <location>
        <begin position="490"/>
        <end position="509"/>
    </location>
</feature>
<feature type="transmembrane region" description="Helical" evidence="9">
    <location>
        <begin position="110"/>
        <end position="130"/>
    </location>
</feature>
<dbReference type="Pfam" id="PF00083">
    <property type="entry name" value="Sugar_tr"/>
    <property type="match status" value="2"/>
</dbReference>
<dbReference type="Proteomes" id="UP000507470">
    <property type="component" value="Unassembled WGS sequence"/>
</dbReference>
<feature type="transmembrane region" description="Helical" evidence="9">
    <location>
        <begin position="383"/>
        <end position="404"/>
    </location>
</feature>
<evidence type="ECO:0000313" key="12">
    <source>
        <dbReference type="Proteomes" id="UP000507470"/>
    </source>
</evidence>
<organism evidence="11 12">
    <name type="scientific">Mytilus coruscus</name>
    <name type="common">Sea mussel</name>
    <dbReference type="NCBI Taxonomy" id="42192"/>
    <lineage>
        <taxon>Eukaryota</taxon>
        <taxon>Metazoa</taxon>
        <taxon>Spiralia</taxon>
        <taxon>Lophotrochozoa</taxon>
        <taxon>Mollusca</taxon>
        <taxon>Bivalvia</taxon>
        <taxon>Autobranchia</taxon>
        <taxon>Pteriomorphia</taxon>
        <taxon>Mytilida</taxon>
        <taxon>Mytiloidea</taxon>
        <taxon>Mytilidae</taxon>
        <taxon>Mytilinae</taxon>
        <taxon>Mytilus</taxon>
    </lineage>
</organism>
<keyword evidence="5 9" id="KW-1133">Transmembrane helix</keyword>
<accession>A0A6J8EI48</accession>
<dbReference type="AlphaFoldDB" id="A0A6J8EI48"/>
<feature type="transmembrane region" description="Helical" evidence="9">
    <location>
        <begin position="163"/>
        <end position="184"/>
    </location>
</feature>
<feature type="transmembrane region" description="Helical" evidence="9">
    <location>
        <begin position="196"/>
        <end position="214"/>
    </location>
</feature>
<evidence type="ECO:0000313" key="11">
    <source>
        <dbReference type="EMBL" id="CAC5420088.1"/>
    </source>
</evidence>
<evidence type="ECO:0000256" key="6">
    <source>
        <dbReference type="ARBA" id="ARBA00023136"/>
    </source>
</evidence>
<gene>
    <name evidence="11" type="ORF">MCOR_52355</name>
</gene>
<evidence type="ECO:0000256" key="3">
    <source>
        <dbReference type="ARBA" id="ARBA00022448"/>
    </source>
</evidence>
<dbReference type="InterPro" id="IPR050814">
    <property type="entry name" value="Myo-inositol_Transporter"/>
</dbReference>
<dbReference type="InterPro" id="IPR020846">
    <property type="entry name" value="MFS_dom"/>
</dbReference>
<name>A0A6J8EI48_MYTCO</name>
<dbReference type="InterPro" id="IPR003663">
    <property type="entry name" value="Sugar/inositol_transpt"/>
</dbReference>
<dbReference type="PROSITE" id="PS00216">
    <property type="entry name" value="SUGAR_TRANSPORT_1"/>
    <property type="match status" value="1"/>
</dbReference>
<dbReference type="GO" id="GO:0016324">
    <property type="term" value="C:apical plasma membrane"/>
    <property type="evidence" value="ECO:0007669"/>
    <property type="project" value="TreeGrafter"/>
</dbReference>
<feature type="transmembrane region" description="Helical" evidence="9">
    <location>
        <begin position="315"/>
        <end position="338"/>
    </location>
</feature>
<evidence type="ECO:0000256" key="5">
    <source>
        <dbReference type="ARBA" id="ARBA00022989"/>
    </source>
</evidence>
<keyword evidence="3 7" id="KW-0813">Transport</keyword>
<dbReference type="PROSITE" id="PS50850">
    <property type="entry name" value="MFS"/>
    <property type="match status" value="1"/>
</dbReference>
<proteinExistence type="inferred from homology"/>
<dbReference type="GO" id="GO:0005366">
    <property type="term" value="F:myo-inositol:proton symporter activity"/>
    <property type="evidence" value="ECO:0007669"/>
    <property type="project" value="TreeGrafter"/>
</dbReference>
<dbReference type="NCBIfam" id="TIGR00879">
    <property type="entry name" value="SP"/>
    <property type="match status" value="1"/>
</dbReference>
<evidence type="ECO:0000256" key="2">
    <source>
        <dbReference type="ARBA" id="ARBA00010992"/>
    </source>
</evidence>
<feature type="transmembrane region" description="Helical" evidence="9">
    <location>
        <begin position="353"/>
        <end position="376"/>
    </location>
</feature>
<keyword evidence="8" id="KW-0175">Coiled coil</keyword>
<feature type="transmembrane region" description="Helical" evidence="9">
    <location>
        <begin position="137"/>
        <end position="157"/>
    </location>
</feature>
<sequence length="618" mass="68067">MTEFVDCDSDIELYEMSAENSEKTLLVNTIDRDKISYSSADDSVNVGNEPGHRKVVQHQKKETKLSGFLLVLSFFAAIGGFLFGYDTGVVSGAMLLLKTNFDLSSFSEEVIVSVTIGSAAVFSICSGVLNEYLGRKLTIIIGSFVFTAGAIVLAVAQNIAMLISGRAIVGIGIGIASMTVPTYIAECAPSELRGRLVTINNLFITGGQFIASVLDGAFSYDKINGWRYMLGLAGVPSAIQFVGFFFLPESPRWLISKGKEVEARKVLCKIRGHSNVEEELQEIIQKFEEERESTNNKAEEYIIVRVVKTPPVRRALILGSFLQIFQQLSGINTVMYYSATIIQMTGVRSQSTAIWLAAVTAFVNFIFTLVGVWLVDRIGRRKLILSSLAGVLFSLVVLAVGFQVTALNSPPVTTFESSSNNSECFQYRSCESCTDSLQCGFCYIEKSTYSAENGSCLPYTDPSMSSEGRCNSTKLQINLVWAENYCPSPYSILGLIGLIIYLMAFAPGMGPMPWTINSEIYPLWARSTCTAISTSFNWIFNLTVSLSFLTLTEQITKYGTYWLFVGIVIIGFIIIYAALPETKGKKLEEVQALFEKGWCSDSHYDQLKICNETIIDAN</sequence>
<evidence type="ECO:0000259" key="10">
    <source>
        <dbReference type="PROSITE" id="PS50850"/>
    </source>
</evidence>
<feature type="transmembrane region" description="Helical" evidence="9">
    <location>
        <begin position="521"/>
        <end position="540"/>
    </location>
</feature>
<dbReference type="CDD" id="cd17360">
    <property type="entry name" value="MFS_HMIT_like"/>
    <property type="match status" value="1"/>
</dbReference>
<dbReference type="PRINTS" id="PR00171">
    <property type="entry name" value="SUGRTRNSPORT"/>
</dbReference>
<reference evidence="11 12" key="1">
    <citation type="submission" date="2020-06" db="EMBL/GenBank/DDBJ databases">
        <authorList>
            <person name="Li R."/>
            <person name="Bekaert M."/>
        </authorList>
    </citation>
    <scope>NUCLEOTIDE SEQUENCE [LARGE SCALE GENOMIC DNA]</scope>
    <source>
        <strain evidence="12">wild</strain>
    </source>
</reference>
<dbReference type="EMBL" id="CACVKT020009075">
    <property type="protein sequence ID" value="CAC5420088.1"/>
    <property type="molecule type" value="Genomic_DNA"/>
</dbReference>
<dbReference type="Gene3D" id="1.20.1250.20">
    <property type="entry name" value="MFS general substrate transporter like domains"/>
    <property type="match status" value="2"/>
</dbReference>
<evidence type="ECO:0000256" key="7">
    <source>
        <dbReference type="RuleBase" id="RU003346"/>
    </source>
</evidence>
<dbReference type="FunFam" id="1.20.1250.20:FF:000177">
    <property type="entry name" value="proton myo-inositol cotransporter isoform X1"/>
    <property type="match status" value="1"/>
</dbReference>
<keyword evidence="6 9" id="KW-0472">Membrane</keyword>
<evidence type="ECO:0000256" key="1">
    <source>
        <dbReference type="ARBA" id="ARBA00004141"/>
    </source>
</evidence>
<dbReference type="SUPFAM" id="SSF103473">
    <property type="entry name" value="MFS general substrate transporter"/>
    <property type="match status" value="1"/>
</dbReference>
<keyword evidence="4 9" id="KW-0812">Transmembrane</keyword>
<dbReference type="PANTHER" id="PTHR48020:SF12">
    <property type="entry name" value="PROTON MYO-INOSITOL COTRANSPORTER"/>
    <property type="match status" value="1"/>
</dbReference>
<dbReference type="InterPro" id="IPR005828">
    <property type="entry name" value="MFS_sugar_transport-like"/>
</dbReference>
<feature type="domain" description="Major facilitator superfamily (MFS) profile" evidence="10">
    <location>
        <begin position="72"/>
        <end position="583"/>
    </location>
</feature>
<dbReference type="PANTHER" id="PTHR48020">
    <property type="entry name" value="PROTON MYO-INOSITOL COTRANSPORTER"/>
    <property type="match status" value="1"/>
</dbReference>
<dbReference type="PROSITE" id="PS00217">
    <property type="entry name" value="SUGAR_TRANSPORT_2"/>
    <property type="match status" value="1"/>
</dbReference>
<keyword evidence="12" id="KW-1185">Reference proteome</keyword>
<dbReference type="InterPro" id="IPR005829">
    <property type="entry name" value="Sugar_transporter_CS"/>
</dbReference>